<gene>
    <name evidence="1" type="ORF">EDC18_102229</name>
</gene>
<dbReference type="InterPro" id="IPR020139">
    <property type="entry name" value="DUF2642"/>
</dbReference>
<comment type="caution">
    <text evidence="1">The sequence shown here is derived from an EMBL/GenBank/DDBJ whole genome shotgun (WGS) entry which is preliminary data.</text>
</comment>
<evidence type="ECO:0000313" key="2">
    <source>
        <dbReference type="Proteomes" id="UP000294902"/>
    </source>
</evidence>
<dbReference type="RefSeq" id="WP_207669158.1">
    <property type="nucleotide sequence ID" value="NZ_SMAL01000002.1"/>
</dbReference>
<reference evidence="1 2" key="1">
    <citation type="submission" date="2019-03" db="EMBL/GenBank/DDBJ databases">
        <title>Genomic Encyclopedia of Type Strains, Phase IV (KMG-IV): sequencing the most valuable type-strain genomes for metagenomic binning, comparative biology and taxonomic classification.</title>
        <authorList>
            <person name="Goeker M."/>
        </authorList>
    </citation>
    <scope>NUCLEOTIDE SEQUENCE [LARGE SCALE GENOMIC DNA]</scope>
    <source>
        <strain evidence="1 2">DSM 24629</strain>
    </source>
</reference>
<name>A0A4R3MNW8_9FIRM</name>
<dbReference type="Pfam" id="PF10842">
    <property type="entry name" value="DUF2642"/>
    <property type="match status" value="1"/>
</dbReference>
<sequence length="84" mass="9829">MSYHLYQMPKTEHRQSYQYITLVDPYVVETLKTIIGRSAVIETVRGNLQGIIEDVMPDHIVVRSYDSDTTFYVRIQQIVHVMPT</sequence>
<keyword evidence="2" id="KW-1185">Reference proteome</keyword>
<protein>
    <submittedName>
        <fullName evidence="1">Uncharacterized protein DUF2642</fullName>
    </submittedName>
</protein>
<accession>A0A4R3MNW8</accession>
<dbReference type="Proteomes" id="UP000294902">
    <property type="component" value="Unassembled WGS sequence"/>
</dbReference>
<evidence type="ECO:0000313" key="1">
    <source>
        <dbReference type="EMBL" id="TCT16212.1"/>
    </source>
</evidence>
<dbReference type="AlphaFoldDB" id="A0A4R3MNW8"/>
<proteinExistence type="predicted"/>
<organism evidence="1 2">
    <name type="scientific">Natranaerovirga pectinivora</name>
    <dbReference type="NCBI Taxonomy" id="682400"/>
    <lineage>
        <taxon>Bacteria</taxon>
        <taxon>Bacillati</taxon>
        <taxon>Bacillota</taxon>
        <taxon>Clostridia</taxon>
        <taxon>Lachnospirales</taxon>
        <taxon>Natranaerovirgaceae</taxon>
        <taxon>Natranaerovirga</taxon>
    </lineage>
</organism>
<dbReference type="EMBL" id="SMAL01000002">
    <property type="protein sequence ID" value="TCT16212.1"/>
    <property type="molecule type" value="Genomic_DNA"/>
</dbReference>